<evidence type="ECO:0000313" key="4">
    <source>
        <dbReference type="Proteomes" id="UP000007435"/>
    </source>
</evidence>
<dbReference type="Gene3D" id="1.10.390.10">
    <property type="entry name" value="Neutral Protease Domain 2"/>
    <property type="match status" value="1"/>
</dbReference>
<organism evidence="3 4">
    <name type="scientific">Leadbetterella byssophila (strain DSM 17132 / JCM 16389 / KACC 11308 / NBRC 106382 / 4M15)</name>
    <dbReference type="NCBI Taxonomy" id="649349"/>
    <lineage>
        <taxon>Bacteria</taxon>
        <taxon>Pseudomonadati</taxon>
        <taxon>Bacteroidota</taxon>
        <taxon>Cytophagia</taxon>
        <taxon>Cytophagales</taxon>
        <taxon>Leadbetterellaceae</taxon>
        <taxon>Leadbetterella</taxon>
    </lineage>
</organism>
<dbReference type="InterPro" id="IPR050344">
    <property type="entry name" value="Peptidase_M1_aminopeptidases"/>
</dbReference>
<keyword evidence="3" id="KW-0645">Protease</keyword>
<dbReference type="InterPro" id="IPR027268">
    <property type="entry name" value="Peptidase_M4/M1_CTD_sf"/>
</dbReference>
<dbReference type="GO" id="GO:0042277">
    <property type="term" value="F:peptide binding"/>
    <property type="evidence" value="ECO:0007669"/>
    <property type="project" value="TreeGrafter"/>
</dbReference>
<protein>
    <submittedName>
        <fullName evidence="3">Aminopeptidase</fullName>
    </submittedName>
</protein>
<name>E4RVG5_LEAB4</name>
<keyword evidence="3" id="KW-0031">Aminopeptidase</keyword>
<keyword evidence="4" id="KW-1185">Reference proteome</keyword>
<dbReference type="Proteomes" id="UP000007435">
    <property type="component" value="Chromosome"/>
</dbReference>
<accession>E4RVG5</accession>
<dbReference type="CDD" id="cd09604">
    <property type="entry name" value="M1_APN_like"/>
    <property type="match status" value="1"/>
</dbReference>
<dbReference type="PANTHER" id="PTHR11533:SF174">
    <property type="entry name" value="PUROMYCIN-SENSITIVE AMINOPEPTIDASE-RELATED"/>
    <property type="match status" value="1"/>
</dbReference>
<dbReference type="Pfam" id="PF01433">
    <property type="entry name" value="Peptidase_M1"/>
    <property type="match status" value="1"/>
</dbReference>
<evidence type="ECO:0000259" key="2">
    <source>
        <dbReference type="Pfam" id="PF01433"/>
    </source>
</evidence>
<evidence type="ECO:0000313" key="3">
    <source>
        <dbReference type="EMBL" id="ADQ17029.1"/>
    </source>
</evidence>
<dbReference type="GO" id="GO:0070006">
    <property type="term" value="F:metalloaminopeptidase activity"/>
    <property type="evidence" value="ECO:0007669"/>
    <property type="project" value="TreeGrafter"/>
</dbReference>
<dbReference type="SUPFAM" id="SSF55486">
    <property type="entry name" value="Metalloproteases ('zincins'), catalytic domain"/>
    <property type="match status" value="1"/>
</dbReference>
<feature type="signal peptide" evidence="1">
    <location>
        <begin position="1"/>
        <end position="17"/>
    </location>
</feature>
<reference evidence="3 4" key="2">
    <citation type="journal article" date="2011" name="Stand. Genomic Sci.">
        <title>Complete genome sequence of Leadbetterella byssophila type strain (4M15).</title>
        <authorList>
            <person name="Abt B."/>
            <person name="Teshima H."/>
            <person name="Lucas S."/>
            <person name="Lapidus A."/>
            <person name="Del Rio T.G."/>
            <person name="Nolan M."/>
            <person name="Tice H."/>
            <person name="Cheng J.F."/>
            <person name="Pitluck S."/>
            <person name="Liolios K."/>
            <person name="Pagani I."/>
            <person name="Ivanova N."/>
            <person name="Mavromatis K."/>
            <person name="Pati A."/>
            <person name="Tapia R."/>
            <person name="Han C."/>
            <person name="Goodwin L."/>
            <person name="Chen A."/>
            <person name="Palaniappan K."/>
            <person name="Land M."/>
            <person name="Hauser L."/>
            <person name="Chang Y.J."/>
            <person name="Jeffries C.D."/>
            <person name="Rohde M."/>
            <person name="Goker M."/>
            <person name="Tindall B.J."/>
            <person name="Detter J.C."/>
            <person name="Woyke T."/>
            <person name="Bristow J."/>
            <person name="Eisen J.A."/>
            <person name="Markowitz V."/>
            <person name="Hugenholtz P."/>
            <person name="Klenk H.P."/>
            <person name="Kyrpides N.C."/>
        </authorList>
    </citation>
    <scope>NUCLEOTIDE SEQUENCE [LARGE SCALE GENOMIC DNA]</scope>
    <source>
        <strain evidence="4">DSM 17132 / JCM 16389 / KACC 11308 / NBRC 106382 / 4M15</strain>
    </source>
</reference>
<dbReference type="GO" id="GO:0043171">
    <property type="term" value="P:peptide catabolic process"/>
    <property type="evidence" value="ECO:0007669"/>
    <property type="project" value="TreeGrafter"/>
</dbReference>
<dbReference type="eggNOG" id="COG0308">
    <property type="taxonomic scope" value="Bacteria"/>
</dbReference>
<dbReference type="STRING" id="649349.Lbys_1310"/>
<dbReference type="RefSeq" id="WP_013408078.1">
    <property type="nucleotide sequence ID" value="NC_014655.1"/>
</dbReference>
<dbReference type="KEGG" id="lby:Lbys_1310"/>
<keyword evidence="3" id="KW-0378">Hydrolase</keyword>
<feature type="domain" description="Peptidase M1 membrane alanine aminopeptidase" evidence="2">
    <location>
        <begin position="372"/>
        <end position="550"/>
    </location>
</feature>
<reference key="1">
    <citation type="submission" date="2010-11" db="EMBL/GenBank/DDBJ databases">
        <title>The complete genome of Leadbetterella byssophila DSM 17132.</title>
        <authorList>
            <consortium name="US DOE Joint Genome Institute (JGI-PGF)"/>
            <person name="Lucas S."/>
            <person name="Copeland A."/>
            <person name="Lapidus A."/>
            <person name="Glavina del Rio T."/>
            <person name="Dalin E."/>
            <person name="Tice H."/>
            <person name="Bruce D."/>
            <person name="Goodwin L."/>
            <person name="Pitluck S."/>
            <person name="Kyrpides N."/>
            <person name="Mavromatis K."/>
            <person name="Ivanova N."/>
            <person name="Teshima H."/>
            <person name="Brettin T."/>
            <person name="Detter J.C."/>
            <person name="Han C."/>
            <person name="Tapia R."/>
            <person name="Land M."/>
            <person name="Hauser L."/>
            <person name="Markowitz V."/>
            <person name="Cheng J.-F."/>
            <person name="Hugenholtz P."/>
            <person name="Woyke T."/>
            <person name="Wu D."/>
            <person name="Tindall B."/>
            <person name="Pomrenke H.G."/>
            <person name="Brambilla E."/>
            <person name="Klenk H.-P."/>
            <person name="Eisen J.A."/>
        </authorList>
    </citation>
    <scope>NUCLEOTIDE SEQUENCE [LARGE SCALE GENOMIC DNA]</scope>
    <source>
        <strain>DSM 17132</strain>
    </source>
</reference>
<sequence length="649" mass="73525">MKRLILALCFAWTGLYAQNYNSSEVFNPLNNYVPGNKYRSASGQPGPEYWQNRADYQIKASLDTTLHQVKGQVSITYTNNSPDELTFIWLQLDQNKFKKDSRGNSVTPISVGRYGVKGFDGGYTLSEIKAEKPTGTAAPKGTVAKGKKSILKDTYTEDTRLQIFLTEPLKKGEKVQISMQYEFLIPENGSDRMGMYKAQKGIIYQMAQWFPRVCVYDDIRGWNTSPYLGAGEFYLEYGDYDFEITVPRDHIVVASGELLNPKEVLTSTQISRLAEARKSDQTVFIVKEDEIGTSRPSGSGNLTWKFSCKNTRDVAWSSSKAFVWDAAKINLPSGKTALAQSVYPAEVGSKDAWGRSTEYTKFSIEFYSGWLMEYPYPNAINVAGIVGGMEYPGIVFCQASSKKASLFGVTDHEFGHIWFPMIVGSDERRYAWMDEGLNTYINSLAVKAFNNGEYFVPQATSKMGRFLHPSKSILNTPDAIPERELGILAYYKPSVGITMLADAIVGEERMKMALREYARRWAYKHPTPFDFFRTIENVLGEDLEWFWRGWFIKGDKIDQAIKSVKYIKDKAENGAYIELENVGALPMPVELEIKEKGKDPVIHKLPVEVWQKGSTWTFEHPSKAELEYVKLDPRGILPDVDDKNNTWKP</sequence>
<dbReference type="GO" id="GO:0008270">
    <property type="term" value="F:zinc ion binding"/>
    <property type="evidence" value="ECO:0007669"/>
    <property type="project" value="InterPro"/>
</dbReference>
<dbReference type="GO" id="GO:0005615">
    <property type="term" value="C:extracellular space"/>
    <property type="evidence" value="ECO:0007669"/>
    <property type="project" value="TreeGrafter"/>
</dbReference>
<dbReference type="EMBL" id="CP002305">
    <property type="protein sequence ID" value="ADQ17029.1"/>
    <property type="molecule type" value="Genomic_DNA"/>
</dbReference>
<keyword evidence="1" id="KW-0732">Signal</keyword>
<gene>
    <name evidence="3" type="ordered locus">Lbys_1310</name>
</gene>
<dbReference type="PANTHER" id="PTHR11533">
    <property type="entry name" value="PROTEASE M1 ZINC METALLOPROTEASE"/>
    <property type="match status" value="1"/>
</dbReference>
<dbReference type="GO" id="GO:0005737">
    <property type="term" value="C:cytoplasm"/>
    <property type="evidence" value="ECO:0007669"/>
    <property type="project" value="TreeGrafter"/>
</dbReference>
<dbReference type="AlphaFoldDB" id="E4RVG5"/>
<evidence type="ECO:0000256" key="1">
    <source>
        <dbReference type="SAM" id="SignalP"/>
    </source>
</evidence>
<dbReference type="GO" id="GO:0016020">
    <property type="term" value="C:membrane"/>
    <property type="evidence" value="ECO:0007669"/>
    <property type="project" value="TreeGrafter"/>
</dbReference>
<dbReference type="HOGENOM" id="CLU_015077_0_0_10"/>
<dbReference type="InterPro" id="IPR014782">
    <property type="entry name" value="Peptidase_M1_dom"/>
</dbReference>
<feature type="chain" id="PRO_5003185852" evidence="1">
    <location>
        <begin position="18"/>
        <end position="649"/>
    </location>
</feature>
<proteinExistence type="predicted"/>
<dbReference type="OrthoDB" id="9814383at2"/>